<comment type="caution">
    <text evidence="1">The sequence shown here is derived from an EMBL/GenBank/DDBJ whole genome shotgun (WGS) entry which is preliminary data.</text>
</comment>
<dbReference type="EMBL" id="MU853231">
    <property type="protein sequence ID" value="KAK4122353.1"/>
    <property type="molecule type" value="Genomic_DNA"/>
</dbReference>
<dbReference type="RefSeq" id="XP_062646124.1">
    <property type="nucleotide sequence ID" value="XM_062787672.1"/>
</dbReference>
<keyword evidence="2" id="KW-1185">Reference proteome</keyword>
<dbReference type="GeneID" id="87824442"/>
<gene>
    <name evidence="1" type="ORF">N657DRAFT_500547</name>
</gene>
<protein>
    <submittedName>
        <fullName evidence="1">Uncharacterized protein</fullName>
    </submittedName>
</protein>
<accession>A0AAN6TX19</accession>
<proteinExistence type="predicted"/>
<evidence type="ECO:0000313" key="1">
    <source>
        <dbReference type="EMBL" id="KAK4122353.1"/>
    </source>
</evidence>
<organism evidence="1 2">
    <name type="scientific">Parathielavia appendiculata</name>
    <dbReference type="NCBI Taxonomy" id="2587402"/>
    <lineage>
        <taxon>Eukaryota</taxon>
        <taxon>Fungi</taxon>
        <taxon>Dikarya</taxon>
        <taxon>Ascomycota</taxon>
        <taxon>Pezizomycotina</taxon>
        <taxon>Sordariomycetes</taxon>
        <taxon>Sordariomycetidae</taxon>
        <taxon>Sordariales</taxon>
        <taxon>Chaetomiaceae</taxon>
        <taxon>Parathielavia</taxon>
    </lineage>
</organism>
<dbReference type="Proteomes" id="UP001302602">
    <property type="component" value="Unassembled WGS sequence"/>
</dbReference>
<sequence>MWAVNDSRLEIRAMGRKSLAAPATSFLVLPETQLALFCFPSFPSLFCGSLFLPSPTSLDTVPHTRHVLCCSLFISTLHTQNPNHIRPQTRLRDSA</sequence>
<name>A0AAN6TX19_9PEZI</name>
<evidence type="ECO:0000313" key="2">
    <source>
        <dbReference type="Proteomes" id="UP001302602"/>
    </source>
</evidence>
<dbReference type="AlphaFoldDB" id="A0AAN6TX19"/>
<reference evidence="1" key="1">
    <citation type="journal article" date="2023" name="Mol. Phylogenet. Evol.">
        <title>Genome-scale phylogeny and comparative genomics of the fungal order Sordariales.</title>
        <authorList>
            <person name="Hensen N."/>
            <person name="Bonometti L."/>
            <person name="Westerberg I."/>
            <person name="Brannstrom I.O."/>
            <person name="Guillou S."/>
            <person name="Cros-Aarteil S."/>
            <person name="Calhoun S."/>
            <person name="Haridas S."/>
            <person name="Kuo A."/>
            <person name="Mondo S."/>
            <person name="Pangilinan J."/>
            <person name="Riley R."/>
            <person name="LaButti K."/>
            <person name="Andreopoulos B."/>
            <person name="Lipzen A."/>
            <person name="Chen C."/>
            <person name="Yan M."/>
            <person name="Daum C."/>
            <person name="Ng V."/>
            <person name="Clum A."/>
            <person name="Steindorff A."/>
            <person name="Ohm R.A."/>
            <person name="Martin F."/>
            <person name="Silar P."/>
            <person name="Natvig D.O."/>
            <person name="Lalanne C."/>
            <person name="Gautier V."/>
            <person name="Ament-Velasquez S.L."/>
            <person name="Kruys A."/>
            <person name="Hutchinson M.I."/>
            <person name="Powell A.J."/>
            <person name="Barry K."/>
            <person name="Miller A.N."/>
            <person name="Grigoriev I.V."/>
            <person name="Debuchy R."/>
            <person name="Gladieux P."/>
            <person name="Hiltunen Thoren M."/>
            <person name="Johannesson H."/>
        </authorList>
    </citation>
    <scope>NUCLEOTIDE SEQUENCE</scope>
    <source>
        <strain evidence="1">CBS 731.68</strain>
    </source>
</reference>
<reference evidence="1" key="2">
    <citation type="submission" date="2023-05" db="EMBL/GenBank/DDBJ databases">
        <authorList>
            <consortium name="Lawrence Berkeley National Laboratory"/>
            <person name="Steindorff A."/>
            <person name="Hensen N."/>
            <person name="Bonometti L."/>
            <person name="Westerberg I."/>
            <person name="Brannstrom I.O."/>
            <person name="Guillou S."/>
            <person name="Cros-Aarteil S."/>
            <person name="Calhoun S."/>
            <person name="Haridas S."/>
            <person name="Kuo A."/>
            <person name="Mondo S."/>
            <person name="Pangilinan J."/>
            <person name="Riley R."/>
            <person name="Labutti K."/>
            <person name="Andreopoulos B."/>
            <person name="Lipzen A."/>
            <person name="Chen C."/>
            <person name="Yanf M."/>
            <person name="Daum C."/>
            <person name="Ng V."/>
            <person name="Clum A."/>
            <person name="Ohm R."/>
            <person name="Martin F."/>
            <person name="Silar P."/>
            <person name="Natvig D."/>
            <person name="Lalanne C."/>
            <person name="Gautier V."/>
            <person name="Ament-Velasquez S.L."/>
            <person name="Kruys A."/>
            <person name="Hutchinson M.I."/>
            <person name="Powell A.J."/>
            <person name="Barry K."/>
            <person name="Miller A.N."/>
            <person name="Grigoriev I.V."/>
            <person name="Debuchy R."/>
            <person name="Gladieux P."/>
            <person name="Thoren M.H."/>
            <person name="Johannesson H."/>
        </authorList>
    </citation>
    <scope>NUCLEOTIDE SEQUENCE</scope>
    <source>
        <strain evidence="1">CBS 731.68</strain>
    </source>
</reference>